<comment type="caution">
    <text evidence="2">The sequence shown here is derived from an EMBL/GenBank/DDBJ whole genome shotgun (WGS) entry which is preliminary data.</text>
</comment>
<evidence type="ECO:0000313" key="2">
    <source>
        <dbReference type="EMBL" id="KAJ4346662.1"/>
    </source>
</evidence>
<reference evidence="2" key="1">
    <citation type="submission" date="2022-10" db="EMBL/GenBank/DDBJ databases">
        <title>Tapping the CABI collections for fungal endophytes: first genome assemblies for Collariella, Neodidymelliopsis, Ascochyta clinopodiicola, Didymella pomorum, Didymosphaeria variabile, Neocosmospora piperis and Neocucurbitaria cava.</title>
        <authorList>
            <person name="Hill R."/>
        </authorList>
    </citation>
    <scope>NUCLEOTIDE SEQUENCE</scope>
    <source>
        <strain evidence="2">IMI 356815</strain>
    </source>
</reference>
<organism evidence="2 3">
    <name type="scientific">Didymosphaeria variabile</name>
    <dbReference type="NCBI Taxonomy" id="1932322"/>
    <lineage>
        <taxon>Eukaryota</taxon>
        <taxon>Fungi</taxon>
        <taxon>Dikarya</taxon>
        <taxon>Ascomycota</taxon>
        <taxon>Pezizomycotina</taxon>
        <taxon>Dothideomycetes</taxon>
        <taxon>Pleosporomycetidae</taxon>
        <taxon>Pleosporales</taxon>
        <taxon>Massarineae</taxon>
        <taxon>Didymosphaeriaceae</taxon>
        <taxon>Didymosphaeria</taxon>
    </lineage>
</organism>
<proteinExistence type="predicted"/>
<feature type="region of interest" description="Disordered" evidence="1">
    <location>
        <begin position="1"/>
        <end position="20"/>
    </location>
</feature>
<gene>
    <name evidence="2" type="ORF">N0V89_010593</name>
</gene>
<sequence length="154" mass="17719">MSQRRPSPTQRRRSSFWPSDIPPVTPMKSVNPKEYLTALSNLLSYVSNRMAQINLDHLILAFNRAHARHDHIAMRQLGTSMLSTLEDVQYAYYTFCETRGTFDEEEIWKMVMDLGDEGDGFWDVVEELADLIDIVEGEESEGFWRSLEGAVSRA</sequence>
<accession>A0A9W8XCG1</accession>
<evidence type="ECO:0000313" key="3">
    <source>
        <dbReference type="Proteomes" id="UP001140513"/>
    </source>
</evidence>
<dbReference type="RefSeq" id="XP_056066462.1">
    <property type="nucleotide sequence ID" value="XM_056219335.1"/>
</dbReference>
<dbReference type="AlphaFoldDB" id="A0A9W8XCG1"/>
<name>A0A9W8XCG1_9PLEO</name>
<protein>
    <submittedName>
        <fullName evidence="2">Uncharacterized protein</fullName>
    </submittedName>
</protein>
<dbReference type="OrthoDB" id="3777315at2759"/>
<dbReference type="GeneID" id="80914123"/>
<dbReference type="Proteomes" id="UP001140513">
    <property type="component" value="Unassembled WGS sequence"/>
</dbReference>
<keyword evidence="3" id="KW-1185">Reference proteome</keyword>
<dbReference type="EMBL" id="JAPEUX010000008">
    <property type="protein sequence ID" value="KAJ4346662.1"/>
    <property type="molecule type" value="Genomic_DNA"/>
</dbReference>
<evidence type="ECO:0000256" key="1">
    <source>
        <dbReference type="SAM" id="MobiDB-lite"/>
    </source>
</evidence>